<comment type="subcellular location">
    <subcellularLocation>
        <location evidence="4">Nucleus lamina</location>
    </subcellularLocation>
</comment>
<dbReference type="AlphaFoldDB" id="A0A6P8NKE2"/>
<dbReference type="GO" id="GO:0031507">
    <property type="term" value="P:heterochromatin formation"/>
    <property type="evidence" value="ECO:0007669"/>
    <property type="project" value="TreeGrafter"/>
</dbReference>
<keyword evidence="3" id="KW-0636">Prenylation</keyword>
<sequence>MASAASTPTSTCRPGPSTVACPVSPTKLSRQQERDELRHLNDRLAAYIERVRSLEADKALLRLQLEEREEVATREVTNLRLLYETELADARKLLDVTANERARLQVELGRTREDLRQLQTRNCKKETDLNLALGCIRDLEAQLHAKEADLATVLFDKRDLECRFQEAKCQITCLESSLNDSTKQLQDEMLCRVDLENKAQTFREQMEFQKCVHEEEMSETKRRHETRITEIDSGRQAEFECKLAEILRELRREHEEQIQDYKEDLERTFSAKLENAQIVAAKNSDYASATREEMLSTKMRVEALTSQLALFQKQNAALENSLRELQETLDREREINRKHITERNQEVAEIRHKLQCQLEEYEQLLDVKLALDMEINAYRKMLEGEEERLKLSPGSSPAARVSTSHGSQLLRGKKRKIEETEREEAESGFRIIQRSSTSGRLTVDEIDPDGKFVRIKNNSNEDQPLHGWFLKRRLGSLAEITYKFPSRFILKACRSVTIWGAGASVSPRSPSDLVWKTQRSWGAGHTVEVGLFDDTGEEIAQRRIEQVRRGCELLQEEFDKELTGCETEFRHQGKESILQSLLRYLPCSCQSGDPSCSIM</sequence>
<dbReference type="InterPro" id="IPR039008">
    <property type="entry name" value="IF_rod_dom"/>
</dbReference>
<dbReference type="GO" id="GO:0090435">
    <property type="term" value="P:protein localization to nuclear envelope"/>
    <property type="evidence" value="ECO:0007669"/>
    <property type="project" value="TreeGrafter"/>
</dbReference>
<dbReference type="GO" id="GO:0006998">
    <property type="term" value="P:nuclear envelope organization"/>
    <property type="evidence" value="ECO:0007669"/>
    <property type="project" value="TreeGrafter"/>
</dbReference>
<evidence type="ECO:0000313" key="11">
    <source>
        <dbReference type="RefSeq" id="XP_033776482.1"/>
    </source>
</evidence>
<reference evidence="11" key="1">
    <citation type="submission" date="2025-08" db="UniProtKB">
        <authorList>
            <consortium name="RefSeq"/>
        </authorList>
    </citation>
    <scope>IDENTIFICATION</scope>
</reference>
<dbReference type="PROSITE" id="PS51842">
    <property type="entry name" value="IF_ROD_2"/>
    <property type="match status" value="1"/>
</dbReference>
<keyword evidence="10" id="KW-1185">Reference proteome</keyword>
<feature type="domain" description="IF rod" evidence="9">
    <location>
        <begin position="33"/>
        <end position="389"/>
    </location>
</feature>
<feature type="region of interest" description="Disordered" evidence="7">
    <location>
        <begin position="389"/>
        <end position="419"/>
    </location>
</feature>
<dbReference type="SUPFAM" id="SSF64593">
    <property type="entry name" value="Intermediate filament protein, coiled coil region"/>
    <property type="match status" value="2"/>
</dbReference>
<evidence type="ECO:0000259" key="8">
    <source>
        <dbReference type="PROSITE" id="PS51841"/>
    </source>
</evidence>
<gene>
    <name evidence="11" type="primary">LOC117348429</name>
</gene>
<name>A0A6P8NKE2_GEOSA</name>
<dbReference type="RefSeq" id="XP_033776482.1">
    <property type="nucleotide sequence ID" value="XM_033920591.1"/>
</dbReference>
<accession>A0A6P8NKE2</accession>
<proteinExistence type="inferred from homology"/>
<dbReference type="GO" id="GO:0007097">
    <property type="term" value="P:nuclear migration"/>
    <property type="evidence" value="ECO:0007669"/>
    <property type="project" value="TreeGrafter"/>
</dbReference>
<feature type="domain" description="LTD" evidence="8">
    <location>
        <begin position="429"/>
        <end position="548"/>
    </location>
</feature>
<feature type="compositionally biased region" description="Polar residues" evidence="7">
    <location>
        <begin position="1"/>
        <end position="12"/>
    </location>
</feature>
<dbReference type="Gene3D" id="1.20.5.1160">
    <property type="entry name" value="Vasodilator-stimulated phosphoprotein"/>
    <property type="match status" value="1"/>
</dbReference>
<dbReference type="PANTHER" id="PTHR45721">
    <property type="entry name" value="LAMIN DM0-RELATED"/>
    <property type="match status" value="1"/>
</dbReference>
<dbReference type="InterPro" id="IPR036415">
    <property type="entry name" value="Lamin_tail_dom_sf"/>
</dbReference>
<keyword evidence="2 6" id="KW-0175">Coiled coil</keyword>
<keyword evidence="1 5" id="KW-0403">Intermediate filament</keyword>
<dbReference type="PANTHER" id="PTHR45721:SF16">
    <property type="entry name" value="LAMIN-L(III)"/>
    <property type="match status" value="1"/>
</dbReference>
<dbReference type="OrthoDB" id="102442at2759"/>
<dbReference type="Proteomes" id="UP000515159">
    <property type="component" value="Chromosome 14"/>
</dbReference>
<dbReference type="GeneID" id="117348429"/>
<dbReference type="GO" id="GO:0005882">
    <property type="term" value="C:intermediate filament"/>
    <property type="evidence" value="ECO:0007669"/>
    <property type="project" value="UniProtKB-KW"/>
</dbReference>
<feature type="region of interest" description="Disordered" evidence="7">
    <location>
        <begin position="1"/>
        <end position="23"/>
    </location>
</feature>
<dbReference type="Gene3D" id="1.20.5.170">
    <property type="match status" value="1"/>
</dbReference>
<evidence type="ECO:0000313" key="10">
    <source>
        <dbReference type="Proteomes" id="UP000515159"/>
    </source>
</evidence>
<evidence type="ECO:0000256" key="4">
    <source>
        <dbReference type="ARBA" id="ARBA00024186"/>
    </source>
</evidence>
<dbReference type="Pfam" id="PF00038">
    <property type="entry name" value="Filament"/>
    <property type="match status" value="1"/>
</dbReference>
<keyword evidence="3" id="KW-0449">Lipoprotein</keyword>
<evidence type="ECO:0000256" key="3">
    <source>
        <dbReference type="ARBA" id="ARBA00023289"/>
    </source>
</evidence>
<dbReference type="KEGG" id="gsh:117348429"/>
<dbReference type="InterPro" id="IPR018039">
    <property type="entry name" value="IF_conserved"/>
</dbReference>
<protein>
    <submittedName>
        <fullName evidence="11">Lamin-L(III)-like isoform X1</fullName>
    </submittedName>
</protein>
<dbReference type="PROSITE" id="PS00226">
    <property type="entry name" value="IF_ROD_1"/>
    <property type="match status" value="1"/>
</dbReference>
<feature type="coiled-coil region" evidence="6">
    <location>
        <begin position="30"/>
        <end position="121"/>
    </location>
</feature>
<dbReference type="PROSITE" id="PS51841">
    <property type="entry name" value="LTD"/>
    <property type="match status" value="1"/>
</dbReference>
<comment type="similarity">
    <text evidence="5">Belongs to the intermediate filament family.</text>
</comment>
<dbReference type="GO" id="GO:0051664">
    <property type="term" value="P:nuclear pore localization"/>
    <property type="evidence" value="ECO:0007669"/>
    <property type="project" value="TreeGrafter"/>
</dbReference>
<evidence type="ECO:0000256" key="5">
    <source>
        <dbReference type="RuleBase" id="RU000685"/>
    </source>
</evidence>
<evidence type="ECO:0000256" key="2">
    <source>
        <dbReference type="ARBA" id="ARBA00023054"/>
    </source>
</evidence>
<evidence type="ECO:0000256" key="7">
    <source>
        <dbReference type="SAM" id="MobiDB-lite"/>
    </source>
</evidence>
<evidence type="ECO:0000256" key="6">
    <source>
        <dbReference type="SAM" id="Coils"/>
    </source>
</evidence>
<dbReference type="InParanoid" id="A0A6P8NKE2"/>
<dbReference type="Gene3D" id="2.60.40.1260">
    <property type="entry name" value="Lamin Tail domain"/>
    <property type="match status" value="1"/>
</dbReference>
<dbReference type="GO" id="GO:0005200">
    <property type="term" value="F:structural constituent of cytoskeleton"/>
    <property type="evidence" value="ECO:0007669"/>
    <property type="project" value="TreeGrafter"/>
</dbReference>
<feature type="coiled-coil region" evidence="6">
    <location>
        <begin position="236"/>
        <end position="271"/>
    </location>
</feature>
<dbReference type="SMART" id="SM01391">
    <property type="entry name" value="Filament"/>
    <property type="match status" value="1"/>
</dbReference>
<dbReference type="Pfam" id="PF00932">
    <property type="entry name" value="LTD"/>
    <property type="match status" value="1"/>
</dbReference>
<feature type="coiled-coil region" evidence="6">
    <location>
        <begin position="301"/>
        <end position="364"/>
    </location>
</feature>
<dbReference type="InterPro" id="IPR001322">
    <property type="entry name" value="Lamin_tail_dom"/>
</dbReference>
<organism evidence="10 11">
    <name type="scientific">Geotrypetes seraphini</name>
    <name type="common">Gaboon caecilian</name>
    <name type="synonym">Caecilia seraphini</name>
    <dbReference type="NCBI Taxonomy" id="260995"/>
    <lineage>
        <taxon>Eukaryota</taxon>
        <taxon>Metazoa</taxon>
        <taxon>Chordata</taxon>
        <taxon>Craniata</taxon>
        <taxon>Vertebrata</taxon>
        <taxon>Euteleostomi</taxon>
        <taxon>Amphibia</taxon>
        <taxon>Gymnophiona</taxon>
        <taxon>Geotrypetes</taxon>
    </lineage>
</organism>
<dbReference type="GO" id="GO:0005652">
    <property type="term" value="C:nuclear lamina"/>
    <property type="evidence" value="ECO:0007669"/>
    <property type="project" value="UniProtKB-SubCell"/>
</dbReference>
<evidence type="ECO:0000259" key="9">
    <source>
        <dbReference type="PROSITE" id="PS51842"/>
    </source>
</evidence>
<evidence type="ECO:0000256" key="1">
    <source>
        <dbReference type="ARBA" id="ARBA00022754"/>
    </source>
</evidence>
<dbReference type="SUPFAM" id="SSF74853">
    <property type="entry name" value="Lamin A/C globular tail domain"/>
    <property type="match status" value="1"/>
</dbReference>